<keyword evidence="2" id="KW-1185">Reference proteome</keyword>
<protein>
    <recommendedName>
        <fullName evidence="3">AAA domain-containing protein</fullName>
    </recommendedName>
</protein>
<dbReference type="SUPFAM" id="SSF52540">
    <property type="entry name" value="P-loop containing nucleoside triphosphate hydrolases"/>
    <property type="match status" value="1"/>
</dbReference>
<reference evidence="2" key="1">
    <citation type="submission" date="2016-10" db="EMBL/GenBank/DDBJ databases">
        <authorList>
            <person name="Varghese N."/>
            <person name="Submissions S."/>
        </authorList>
    </citation>
    <scope>NUCLEOTIDE SEQUENCE [LARGE SCALE GENOMIC DNA]</scope>
    <source>
        <strain evidence="2">DSM 13577</strain>
    </source>
</reference>
<dbReference type="AlphaFoldDB" id="A0A1I0CTV2"/>
<dbReference type="STRING" id="1120990.SAMN03080614_10903"/>
<dbReference type="Proteomes" id="UP000243819">
    <property type="component" value="Unassembled WGS sequence"/>
</dbReference>
<evidence type="ECO:0000313" key="1">
    <source>
        <dbReference type="EMBL" id="SET22520.1"/>
    </source>
</evidence>
<proteinExistence type="predicted"/>
<gene>
    <name evidence="1" type="ORF">SAMN03080614_10903</name>
</gene>
<sequence length="126" mass="14707">MNKKLKIAVVGNCAAGKTTLVKGLNDRGYLKAYNVPQEHSVVKKLWQRYNPDILIFLQCSLEIAKKRRPTISWGEERLIQQRSKLHDAFLNKDIFIDTDNLTIEEVLEKAILEIERIDKNDNRRRC</sequence>
<evidence type="ECO:0008006" key="3">
    <source>
        <dbReference type="Google" id="ProtNLM"/>
    </source>
</evidence>
<organism evidence="1 2">
    <name type="scientific">Anaerobranca gottschalkii DSM 13577</name>
    <dbReference type="NCBI Taxonomy" id="1120990"/>
    <lineage>
        <taxon>Bacteria</taxon>
        <taxon>Bacillati</taxon>
        <taxon>Bacillota</taxon>
        <taxon>Clostridia</taxon>
        <taxon>Eubacteriales</taxon>
        <taxon>Proteinivoracaceae</taxon>
        <taxon>Anaerobranca</taxon>
    </lineage>
</organism>
<dbReference type="OrthoDB" id="161534at2"/>
<dbReference type="RefSeq" id="WP_091351592.1">
    <property type="nucleotide sequence ID" value="NZ_FOIF01000090.1"/>
</dbReference>
<dbReference type="EMBL" id="FOIF01000090">
    <property type="protein sequence ID" value="SET22520.1"/>
    <property type="molecule type" value="Genomic_DNA"/>
</dbReference>
<accession>A0A1I0CTV2</accession>
<name>A0A1I0CTV2_9FIRM</name>
<dbReference type="InterPro" id="IPR027417">
    <property type="entry name" value="P-loop_NTPase"/>
</dbReference>
<evidence type="ECO:0000313" key="2">
    <source>
        <dbReference type="Proteomes" id="UP000243819"/>
    </source>
</evidence>
<dbReference type="Gene3D" id="3.40.50.300">
    <property type="entry name" value="P-loop containing nucleotide triphosphate hydrolases"/>
    <property type="match status" value="1"/>
</dbReference>